<evidence type="ECO:0008006" key="3">
    <source>
        <dbReference type="Google" id="ProtNLM"/>
    </source>
</evidence>
<evidence type="ECO:0000313" key="1">
    <source>
        <dbReference type="EMBL" id="GKX56567.1"/>
    </source>
</evidence>
<proteinExistence type="predicted"/>
<accession>A0AAV5N892</accession>
<dbReference type="EMBL" id="BRLH01000006">
    <property type="protein sequence ID" value="GKX56567.1"/>
    <property type="molecule type" value="Genomic_DNA"/>
</dbReference>
<protein>
    <recommendedName>
        <fullName evidence="3">Cytoplasmic protein</fullName>
    </recommendedName>
</protein>
<sequence length="184" mass="21213">MSEPSSFFLHVHITEENLEQYFASPAKDVADYTDWTAWFSEKKRMYGDPVKMLNELKGCNAGSSRDNIYAEHINYDKEKQILTMDHIFLGENFGIYMPLTTCLRGLESYITPATQNNFLVIYPYWWGGGAQGLSPETSIYLEFADGHSHLLSKTREENIAIAQAFFDEYGEELARELYDKQGYI</sequence>
<dbReference type="RefSeq" id="WP_027274789.1">
    <property type="nucleotide sequence ID" value="NZ_BRLH01000006.1"/>
</dbReference>
<keyword evidence="2" id="KW-1185">Reference proteome</keyword>
<dbReference type="AlphaFoldDB" id="A0AAV5N892"/>
<name>A0AAV5N892_9GAMM</name>
<dbReference type="Proteomes" id="UP001058124">
    <property type="component" value="Unassembled WGS sequence"/>
</dbReference>
<organism evidence="1 2">
    <name type="scientific">Leminorella grimontii</name>
    <dbReference type="NCBI Taxonomy" id="82981"/>
    <lineage>
        <taxon>Bacteria</taxon>
        <taxon>Pseudomonadati</taxon>
        <taxon>Pseudomonadota</taxon>
        <taxon>Gammaproteobacteria</taxon>
        <taxon>Enterobacterales</taxon>
        <taxon>Budviciaceae</taxon>
        <taxon>Leminorella</taxon>
    </lineage>
</organism>
<comment type="caution">
    <text evidence="1">The sequence shown here is derived from an EMBL/GenBank/DDBJ whole genome shotgun (WGS) entry which is preliminary data.</text>
</comment>
<evidence type="ECO:0000313" key="2">
    <source>
        <dbReference type="Proteomes" id="UP001058124"/>
    </source>
</evidence>
<reference evidence="1" key="1">
    <citation type="submission" date="2022-06" db="EMBL/GenBank/DDBJ databases">
        <title>Draft genome sequences of Leminorella grimontii str. JCM5902.</title>
        <authorList>
            <person name="Wakabayashi Y."/>
            <person name="Kojima K."/>
        </authorList>
    </citation>
    <scope>NUCLEOTIDE SEQUENCE</scope>
    <source>
        <strain evidence="1">JCM 5902</strain>
    </source>
</reference>
<gene>
    <name evidence="1" type="ORF">SOASR030_26790</name>
</gene>